<dbReference type="Proteomes" id="UP000032232">
    <property type="component" value="Unassembled WGS sequence"/>
</dbReference>
<evidence type="ECO:0000313" key="3">
    <source>
        <dbReference type="Proteomes" id="UP000032232"/>
    </source>
</evidence>
<evidence type="ECO:0000313" key="2">
    <source>
        <dbReference type="EMBL" id="KIT16881.1"/>
    </source>
</evidence>
<dbReference type="InterPro" id="IPR025391">
    <property type="entry name" value="DUF4123"/>
</dbReference>
<keyword evidence="3" id="KW-1185">Reference proteome</keyword>
<feature type="domain" description="DUF4123" evidence="1">
    <location>
        <begin position="155"/>
        <end position="279"/>
    </location>
</feature>
<dbReference type="RefSeq" id="WP_161793838.1">
    <property type="nucleotide sequence ID" value="NZ_JYFE01000025.1"/>
</dbReference>
<dbReference type="AlphaFoldDB" id="A0A0D1EIY5"/>
<reference evidence="2 3" key="1">
    <citation type="submission" date="2015-02" db="EMBL/GenBank/DDBJ databases">
        <title>Genome Sequence of Jannaschia aquimarina DSM28248, a member of the Roseobacter clade.</title>
        <authorList>
            <person name="Voget S."/>
            <person name="Daniel R."/>
        </authorList>
    </citation>
    <scope>NUCLEOTIDE SEQUENCE [LARGE SCALE GENOMIC DNA]</scope>
    <source>
        <strain evidence="2 3">GSW-M26</strain>
    </source>
</reference>
<comment type="caution">
    <text evidence="2">The sequence shown here is derived from an EMBL/GenBank/DDBJ whole genome shotgun (WGS) entry which is preliminary data.</text>
</comment>
<dbReference type="EMBL" id="JYFE01000025">
    <property type="protein sequence ID" value="KIT16881.1"/>
    <property type="molecule type" value="Genomic_DNA"/>
</dbReference>
<evidence type="ECO:0000259" key="1">
    <source>
        <dbReference type="Pfam" id="PF13503"/>
    </source>
</evidence>
<protein>
    <recommendedName>
        <fullName evidence="1">DUF4123 domain-containing protein</fullName>
    </recommendedName>
</protein>
<organism evidence="2 3">
    <name type="scientific">Jannaschia aquimarina</name>
    <dbReference type="NCBI Taxonomy" id="935700"/>
    <lineage>
        <taxon>Bacteria</taxon>
        <taxon>Pseudomonadati</taxon>
        <taxon>Pseudomonadota</taxon>
        <taxon>Alphaproteobacteria</taxon>
        <taxon>Rhodobacterales</taxon>
        <taxon>Roseobacteraceae</taxon>
        <taxon>Jannaschia</taxon>
    </lineage>
</organism>
<dbReference type="Pfam" id="PF13503">
    <property type="entry name" value="DUF4123"/>
    <property type="match status" value="1"/>
</dbReference>
<proteinExistence type="predicted"/>
<gene>
    <name evidence="2" type="ORF">jaqu_13790</name>
</gene>
<sequence length="321" mass="34233">MSIPASAFVTPAPVWACRVTVRDSAGVAYSGLGLARATRAHLGLRALLRQAESERGGEAEGEVIAEASEAPLDEIVTLAASLTDGQDVLLGPLGLDEPARAANLAGLTGGFDREELADVSPFDARTEDRSCPASLRDVLFPETPDRVGAAEDHTYAVLDAARVFGLADRIAASGLDHACLFQGEAARVHADSAPYVVRLMPGNGFVRALFSAFPDDDLHAGLWPSQPGIFVRTPLSLKGLRAQMRRFTMVRDSATGRRIYFRFYEPTTFRTLIANSEPGVLSQFARGCRLFVAPGPRNGATILRRRREGPASSGSSTPASL</sequence>
<name>A0A0D1EIY5_9RHOB</name>
<dbReference type="PATRIC" id="fig|935700.4.peg.1431"/>
<accession>A0A0D1EIY5</accession>